<comment type="caution">
    <text evidence="2">The sequence shown here is derived from an EMBL/GenBank/DDBJ whole genome shotgun (WGS) entry which is preliminary data.</text>
</comment>
<gene>
    <name evidence="2" type="ORF">SNAT2548_LOCUS34884</name>
</gene>
<proteinExistence type="predicted"/>
<reference evidence="2" key="1">
    <citation type="submission" date="2021-02" db="EMBL/GenBank/DDBJ databases">
        <authorList>
            <person name="Dougan E. K."/>
            <person name="Rhodes N."/>
            <person name="Thang M."/>
            <person name="Chan C."/>
        </authorList>
    </citation>
    <scope>NUCLEOTIDE SEQUENCE</scope>
</reference>
<dbReference type="AlphaFoldDB" id="A0A812VDR5"/>
<accession>A0A812VDR5</accession>
<sequence length="294" mass="31207">MCVSLEATMTVVVGSSASRMEDAMPTLSGPSPKDPGVAGPTWCMKVREEGGESASSRNSNTHTSTKTVSTCYEPSSRRARKGSGTAVSTHDECSSASEGEQGDGASGSVGSMVHPKHYRPSACHTLSHWCSLAGGSMGLATTEASSLEALTQRLNALESSLPADLEQEEANDLRMFVTPSTPVLFWYKNFYTPCRLEVAVGQKVELRPLVSHAPGYGFVVFPTLPLGLELDERSALVHGTPLEPTPGQVTYHVVAYNPAQLPTTLDDAFFKLTVVDVWSASDEEGSETGDASCD</sequence>
<feature type="region of interest" description="Disordered" evidence="1">
    <location>
        <begin position="18"/>
        <end position="113"/>
    </location>
</feature>
<dbReference type="Proteomes" id="UP000604046">
    <property type="component" value="Unassembled WGS sequence"/>
</dbReference>
<evidence type="ECO:0000256" key="1">
    <source>
        <dbReference type="SAM" id="MobiDB-lite"/>
    </source>
</evidence>
<protein>
    <submittedName>
        <fullName evidence="2">Uncharacterized protein</fullName>
    </submittedName>
</protein>
<keyword evidence="3" id="KW-1185">Reference proteome</keyword>
<evidence type="ECO:0000313" key="2">
    <source>
        <dbReference type="EMBL" id="CAE7613463.1"/>
    </source>
</evidence>
<name>A0A812VDR5_9DINO</name>
<evidence type="ECO:0000313" key="3">
    <source>
        <dbReference type="Proteomes" id="UP000604046"/>
    </source>
</evidence>
<organism evidence="2 3">
    <name type="scientific">Symbiodinium natans</name>
    <dbReference type="NCBI Taxonomy" id="878477"/>
    <lineage>
        <taxon>Eukaryota</taxon>
        <taxon>Sar</taxon>
        <taxon>Alveolata</taxon>
        <taxon>Dinophyceae</taxon>
        <taxon>Suessiales</taxon>
        <taxon>Symbiodiniaceae</taxon>
        <taxon>Symbiodinium</taxon>
    </lineage>
</organism>
<feature type="compositionally biased region" description="Polar residues" evidence="1">
    <location>
        <begin position="53"/>
        <end position="73"/>
    </location>
</feature>
<dbReference type="EMBL" id="CAJNDS010002834">
    <property type="protein sequence ID" value="CAE7613463.1"/>
    <property type="molecule type" value="Genomic_DNA"/>
</dbReference>